<dbReference type="EMBL" id="QJSP01000011">
    <property type="protein sequence ID" value="PYE15171.1"/>
    <property type="molecule type" value="Genomic_DNA"/>
</dbReference>
<organism evidence="5 6">
    <name type="scientific">Williamsia limnetica</name>
    <dbReference type="NCBI Taxonomy" id="882452"/>
    <lineage>
        <taxon>Bacteria</taxon>
        <taxon>Bacillati</taxon>
        <taxon>Actinomycetota</taxon>
        <taxon>Actinomycetes</taxon>
        <taxon>Mycobacteriales</taxon>
        <taxon>Nocardiaceae</taxon>
        <taxon>Williamsia</taxon>
    </lineage>
</organism>
<dbReference type="Proteomes" id="UP000247591">
    <property type="component" value="Unassembled WGS sequence"/>
</dbReference>
<feature type="domain" description="HTH gntR-type" evidence="4">
    <location>
        <begin position="21"/>
        <end position="88"/>
    </location>
</feature>
<dbReference type="SUPFAM" id="SSF46785">
    <property type="entry name" value="Winged helix' DNA-binding domain"/>
    <property type="match status" value="1"/>
</dbReference>
<dbReference type="InterPro" id="IPR008920">
    <property type="entry name" value="TF_FadR/GntR_C"/>
</dbReference>
<keyword evidence="6" id="KW-1185">Reference proteome</keyword>
<dbReference type="GO" id="GO:0003677">
    <property type="term" value="F:DNA binding"/>
    <property type="evidence" value="ECO:0007669"/>
    <property type="project" value="UniProtKB-KW"/>
</dbReference>
<keyword evidence="1" id="KW-0805">Transcription regulation</keyword>
<keyword evidence="2" id="KW-0238">DNA-binding</keyword>
<dbReference type="InterPro" id="IPR036388">
    <property type="entry name" value="WH-like_DNA-bd_sf"/>
</dbReference>
<dbReference type="SMART" id="SM00345">
    <property type="entry name" value="HTH_GNTR"/>
    <property type="match status" value="1"/>
</dbReference>
<dbReference type="GO" id="GO:0003700">
    <property type="term" value="F:DNA-binding transcription factor activity"/>
    <property type="evidence" value="ECO:0007669"/>
    <property type="project" value="InterPro"/>
</dbReference>
<dbReference type="Pfam" id="PF07729">
    <property type="entry name" value="FCD"/>
    <property type="match status" value="1"/>
</dbReference>
<dbReference type="PRINTS" id="PR00035">
    <property type="entry name" value="HTHGNTR"/>
</dbReference>
<dbReference type="PANTHER" id="PTHR43537:SF41">
    <property type="entry name" value="TRANSCRIPTIONAL REGULATORY PROTEIN"/>
    <property type="match status" value="1"/>
</dbReference>
<dbReference type="Pfam" id="PF00392">
    <property type="entry name" value="GntR"/>
    <property type="match status" value="1"/>
</dbReference>
<evidence type="ECO:0000256" key="2">
    <source>
        <dbReference type="ARBA" id="ARBA00023125"/>
    </source>
</evidence>
<evidence type="ECO:0000256" key="1">
    <source>
        <dbReference type="ARBA" id="ARBA00023015"/>
    </source>
</evidence>
<accession>A0A318RSH7</accession>
<dbReference type="AlphaFoldDB" id="A0A318RSH7"/>
<evidence type="ECO:0000313" key="6">
    <source>
        <dbReference type="Proteomes" id="UP000247591"/>
    </source>
</evidence>
<keyword evidence="3" id="KW-0804">Transcription</keyword>
<name>A0A318RSH7_WILLI</name>
<dbReference type="InterPro" id="IPR011711">
    <property type="entry name" value="GntR_C"/>
</dbReference>
<dbReference type="InterPro" id="IPR000524">
    <property type="entry name" value="Tscrpt_reg_HTH_GntR"/>
</dbReference>
<dbReference type="SUPFAM" id="SSF48008">
    <property type="entry name" value="GntR ligand-binding domain-like"/>
    <property type="match status" value="1"/>
</dbReference>
<proteinExistence type="predicted"/>
<dbReference type="InterPro" id="IPR036390">
    <property type="entry name" value="WH_DNA-bd_sf"/>
</dbReference>
<sequence length="242" mass="26631">MPPTRSTFVLDTLGRRPTAVQHARTVIEDTLAEAILSGELTSGTPLRQAELAEVFGVSRMPVREALLALAARGLVDNVPHKGAVVISVDAADVVNTYRIRAMLEPEALGGSIPLLDSGDLDHARDALAAMDDAPPLADVGRLNSEFHLALYRRHPNAKLLKLIASELDDEERYLRFHLAELGTDQLAQDEHRQILDHAVAGEVDEAVAVLRRHICAAADTIEAYFRQRSPNTSREEHRRRHA</sequence>
<dbReference type="PROSITE" id="PS50949">
    <property type="entry name" value="HTH_GNTR"/>
    <property type="match status" value="1"/>
</dbReference>
<dbReference type="RefSeq" id="WP_110471198.1">
    <property type="nucleotide sequence ID" value="NZ_QJSP01000011.1"/>
</dbReference>
<dbReference type="PANTHER" id="PTHR43537">
    <property type="entry name" value="TRANSCRIPTIONAL REGULATOR, GNTR FAMILY"/>
    <property type="match status" value="1"/>
</dbReference>
<protein>
    <submittedName>
        <fullName evidence="5">GntR family transcriptional regulator</fullName>
    </submittedName>
</protein>
<dbReference type="SMART" id="SM00895">
    <property type="entry name" value="FCD"/>
    <property type="match status" value="1"/>
</dbReference>
<dbReference type="Gene3D" id="1.10.10.10">
    <property type="entry name" value="Winged helix-like DNA-binding domain superfamily/Winged helix DNA-binding domain"/>
    <property type="match status" value="1"/>
</dbReference>
<dbReference type="Gene3D" id="1.20.120.530">
    <property type="entry name" value="GntR ligand-binding domain-like"/>
    <property type="match status" value="1"/>
</dbReference>
<evidence type="ECO:0000259" key="4">
    <source>
        <dbReference type="PROSITE" id="PS50949"/>
    </source>
</evidence>
<comment type="caution">
    <text evidence="5">The sequence shown here is derived from an EMBL/GenBank/DDBJ whole genome shotgun (WGS) entry which is preliminary data.</text>
</comment>
<evidence type="ECO:0000313" key="5">
    <source>
        <dbReference type="EMBL" id="PYE15171.1"/>
    </source>
</evidence>
<evidence type="ECO:0000256" key="3">
    <source>
        <dbReference type="ARBA" id="ARBA00023163"/>
    </source>
</evidence>
<dbReference type="OrthoDB" id="3570892at2"/>
<gene>
    <name evidence="5" type="ORF">DFR67_111248</name>
</gene>
<reference evidence="5 6" key="1">
    <citation type="submission" date="2018-06" db="EMBL/GenBank/DDBJ databases">
        <title>Genomic Encyclopedia of Type Strains, Phase IV (KMG-IV): sequencing the most valuable type-strain genomes for metagenomic binning, comparative biology and taxonomic classification.</title>
        <authorList>
            <person name="Goeker M."/>
        </authorList>
    </citation>
    <scope>NUCLEOTIDE SEQUENCE [LARGE SCALE GENOMIC DNA]</scope>
    <source>
        <strain evidence="5 6">DSM 45521</strain>
    </source>
</reference>